<dbReference type="EMBL" id="BDQK01000003">
    <property type="protein sequence ID" value="GBF79614.1"/>
    <property type="molecule type" value="Genomic_DNA"/>
</dbReference>
<protein>
    <submittedName>
        <fullName evidence="2">Transposase</fullName>
    </submittedName>
</protein>
<gene>
    <name evidence="2" type="ORF">AsFPU1_1012</name>
</gene>
<feature type="region of interest" description="Disordered" evidence="1">
    <location>
        <begin position="194"/>
        <end position="216"/>
    </location>
</feature>
<dbReference type="AlphaFoldDB" id="A0A401IEE6"/>
<organism evidence="2 3">
    <name type="scientific">Aphanothece sacrum FPU1</name>
    <dbReference type="NCBI Taxonomy" id="1920663"/>
    <lineage>
        <taxon>Bacteria</taxon>
        <taxon>Bacillati</taxon>
        <taxon>Cyanobacteriota</taxon>
        <taxon>Cyanophyceae</taxon>
        <taxon>Oscillatoriophycideae</taxon>
        <taxon>Chroococcales</taxon>
        <taxon>Aphanothecaceae</taxon>
        <taxon>Aphanothece</taxon>
    </lineage>
</organism>
<comment type="caution">
    <text evidence="2">The sequence shown here is derived from an EMBL/GenBank/DDBJ whole genome shotgun (WGS) entry which is preliminary data.</text>
</comment>
<name>A0A401IEE6_APHSA</name>
<feature type="compositionally biased region" description="Acidic residues" evidence="1">
    <location>
        <begin position="194"/>
        <end position="213"/>
    </location>
</feature>
<evidence type="ECO:0000313" key="3">
    <source>
        <dbReference type="Proteomes" id="UP000287247"/>
    </source>
</evidence>
<dbReference type="Pfam" id="PF13384">
    <property type="entry name" value="HTH_23"/>
    <property type="match status" value="1"/>
</dbReference>
<dbReference type="Gene3D" id="1.10.10.60">
    <property type="entry name" value="Homeodomain-like"/>
    <property type="match status" value="1"/>
</dbReference>
<accession>A0A401IEE6</accession>
<reference evidence="3" key="1">
    <citation type="submission" date="2017-05" db="EMBL/GenBank/DDBJ databases">
        <title>Physiological properties and genetic analysis related to exopolysaccharide production of fresh-water unicellular cyanobacterium Aphanothece sacrum, Suizenji Nori, that has been cultured as a food source in Japan.</title>
        <authorList>
            <person name="Kanesaki Y."/>
            <person name="Yoshikawa S."/>
            <person name="Ohki K."/>
        </authorList>
    </citation>
    <scope>NUCLEOTIDE SEQUENCE [LARGE SCALE GENOMIC DNA]</scope>
    <source>
        <strain evidence="3">FPU1</strain>
    </source>
</reference>
<sequence length="331" mass="37163">MSPKKLTDDDKQEILKLYRQTPETTSTLADRYGVSSSTISRFLKSYLSESEYEDLIQQKRLARTNKPDFPSFELLLETPEELVLETIKPEVAVTPTVMESTVKKVTVVSTPKAETQPTAIPSEVAVKKVTVVSTIKAETQTITTPPEVTVKKISPVLSEVKSSLKLKAIPEEDELEEELEDIDVLALEEMFGEDLLQDEDEDEDEDDWDEDESTYQPSLAGGKINILPLSIAAFPKTCYLVIDRAAELIAIPLKEFGHLGQIPAEEVQQKTLPVFDNHRVARRFSNRSQRVIKIPDGRLLYKTCSYLYAKGITRLLIDGNIYTLGINGDNK</sequence>
<evidence type="ECO:0000256" key="1">
    <source>
        <dbReference type="SAM" id="MobiDB-lite"/>
    </source>
</evidence>
<dbReference type="OrthoDB" id="482053at2"/>
<evidence type="ECO:0000313" key="2">
    <source>
        <dbReference type="EMBL" id="GBF79614.1"/>
    </source>
</evidence>
<dbReference type="Proteomes" id="UP000287247">
    <property type="component" value="Unassembled WGS sequence"/>
</dbReference>
<dbReference type="RefSeq" id="WP_124978355.1">
    <property type="nucleotide sequence ID" value="NZ_BDQK01000003.1"/>
</dbReference>
<proteinExistence type="predicted"/>
<keyword evidence="3" id="KW-1185">Reference proteome</keyword>